<proteinExistence type="predicted"/>
<evidence type="ECO:0000313" key="3">
    <source>
        <dbReference type="Proteomes" id="UP001596160"/>
    </source>
</evidence>
<evidence type="ECO:0000256" key="1">
    <source>
        <dbReference type="SAM" id="Phobius"/>
    </source>
</evidence>
<keyword evidence="1" id="KW-1133">Transmembrane helix</keyword>
<gene>
    <name evidence="2" type="ORF">ACFPRH_11595</name>
</gene>
<accession>A0ABW0AF23</accession>
<keyword evidence="3" id="KW-1185">Reference proteome</keyword>
<keyword evidence="1" id="KW-0472">Membrane</keyword>
<evidence type="ECO:0000313" key="2">
    <source>
        <dbReference type="EMBL" id="MFC5152378.1"/>
    </source>
</evidence>
<sequence length="257" mass="28744">MAVLTEEWWSVWWPWMLLWLLTAAGALTLLLTPVLFLRARRRAGDRKLTYSICFYLHDRSVMDHYQMRNYTAALRKEVEQRTSDSNDGNVRATVFGVSAGGGKRDNKEIVSRYLEVAEPISVIGVIIDVLEAKDVIVHVDLVNQTVRRNAALANALSLQGRPGPGPRTARLRDIEDFVLIRGRFRKISESPESTVLLAPYGDPDDPSRGPRVRVVCATEGLRDEVPGGAFSARCLGKVQDWNAADQTLEVQAVAIFR</sequence>
<keyword evidence="1" id="KW-0812">Transmembrane</keyword>
<protein>
    <submittedName>
        <fullName evidence="2">Uncharacterized protein</fullName>
    </submittedName>
</protein>
<feature type="transmembrane region" description="Helical" evidence="1">
    <location>
        <begin position="12"/>
        <end position="37"/>
    </location>
</feature>
<comment type="caution">
    <text evidence="2">The sequence shown here is derived from an EMBL/GenBank/DDBJ whole genome shotgun (WGS) entry which is preliminary data.</text>
</comment>
<reference evidence="3" key="1">
    <citation type="journal article" date="2019" name="Int. J. Syst. Evol. Microbiol.">
        <title>The Global Catalogue of Microorganisms (GCM) 10K type strain sequencing project: providing services to taxonomists for standard genome sequencing and annotation.</title>
        <authorList>
            <consortium name="The Broad Institute Genomics Platform"/>
            <consortium name="The Broad Institute Genome Sequencing Center for Infectious Disease"/>
            <person name="Wu L."/>
            <person name="Ma J."/>
        </authorList>
    </citation>
    <scope>NUCLEOTIDE SEQUENCE [LARGE SCALE GENOMIC DNA]</scope>
    <source>
        <strain evidence="3">PCU 266</strain>
    </source>
</reference>
<dbReference type="EMBL" id="JBHSKP010000006">
    <property type="protein sequence ID" value="MFC5152378.1"/>
    <property type="molecule type" value="Genomic_DNA"/>
</dbReference>
<dbReference type="Proteomes" id="UP001596160">
    <property type="component" value="Unassembled WGS sequence"/>
</dbReference>
<dbReference type="RefSeq" id="WP_344478386.1">
    <property type="nucleotide sequence ID" value="NZ_BAAASB010000009.1"/>
</dbReference>
<name>A0ABW0AF23_9ACTN</name>
<organism evidence="2 3">
    <name type="scientific">Streptomyces amakusaensis</name>
    <dbReference type="NCBI Taxonomy" id="67271"/>
    <lineage>
        <taxon>Bacteria</taxon>
        <taxon>Bacillati</taxon>
        <taxon>Actinomycetota</taxon>
        <taxon>Actinomycetes</taxon>
        <taxon>Kitasatosporales</taxon>
        <taxon>Streptomycetaceae</taxon>
        <taxon>Streptomyces</taxon>
    </lineage>
</organism>